<evidence type="ECO:0000313" key="3">
    <source>
        <dbReference type="Proteomes" id="UP000236291"/>
    </source>
</evidence>
<evidence type="ECO:0000313" key="2">
    <source>
        <dbReference type="EMBL" id="PNX63095.1"/>
    </source>
</evidence>
<name>A0A2K3K9Y0_TRIPR</name>
<organism evidence="2 3">
    <name type="scientific">Trifolium pratense</name>
    <name type="common">Red clover</name>
    <dbReference type="NCBI Taxonomy" id="57577"/>
    <lineage>
        <taxon>Eukaryota</taxon>
        <taxon>Viridiplantae</taxon>
        <taxon>Streptophyta</taxon>
        <taxon>Embryophyta</taxon>
        <taxon>Tracheophyta</taxon>
        <taxon>Spermatophyta</taxon>
        <taxon>Magnoliopsida</taxon>
        <taxon>eudicotyledons</taxon>
        <taxon>Gunneridae</taxon>
        <taxon>Pentapetalae</taxon>
        <taxon>rosids</taxon>
        <taxon>fabids</taxon>
        <taxon>Fabales</taxon>
        <taxon>Fabaceae</taxon>
        <taxon>Papilionoideae</taxon>
        <taxon>50 kb inversion clade</taxon>
        <taxon>NPAAA clade</taxon>
        <taxon>Hologalegina</taxon>
        <taxon>IRL clade</taxon>
        <taxon>Trifolieae</taxon>
        <taxon>Trifolium</taxon>
    </lineage>
</organism>
<dbReference type="Proteomes" id="UP000236291">
    <property type="component" value="Unassembled WGS sequence"/>
</dbReference>
<protein>
    <submittedName>
        <fullName evidence="2">Uncharacterized protein</fullName>
    </submittedName>
</protein>
<comment type="caution">
    <text evidence="2">The sequence shown here is derived from an EMBL/GenBank/DDBJ whole genome shotgun (WGS) entry which is preliminary data.</text>
</comment>
<reference evidence="2 3" key="2">
    <citation type="journal article" date="2017" name="Front. Plant Sci.">
        <title>Gene Classification and Mining of Molecular Markers Useful in Red Clover (Trifolium pratense) Breeding.</title>
        <authorList>
            <person name="Istvanek J."/>
            <person name="Dluhosova J."/>
            <person name="Dluhos P."/>
            <person name="Patkova L."/>
            <person name="Nedelnik J."/>
            <person name="Repkova J."/>
        </authorList>
    </citation>
    <scope>NUCLEOTIDE SEQUENCE [LARGE SCALE GENOMIC DNA]</scope>
    <source>
        <strain evidence="3">cv. Tatra</strain>
        <tissue evidence="2">Young leaves</tissue>
    </source>
</reference>
<sequence length="99" mass="10471">MARTKNTGRLPAPIPPPTSENESPSLPPVPPPSPISETISESLATAPNSDTEIFQQNPSNPLVELGNTEKIIAETIMKLSQEDSSKSISQSSNPAPKPL</sequence>
<feature type="region of interest" description="Disordered" evidence="1">
    <location>
        <begin position="80"/>
        <end position="99"/>
    </location>
</feature>
<evidence type="ECO:0000256" key="1">
    <source>
        <dbReference type="SAM" id="MobiDB-lite"/>
    </source>
</evidence>
<gene>
    <name evidence="2" type="ORF">L195_g061455</name>
</gene>
<accession>A0A2K3K9Y0</accession>
<feature type="compositionally biased region" description="Pro residues" evidence="1">
    <location>
        <begin position="25"/>
        <end position="34"/>
    </location>
</feature>
<feature type="non-terminal residue" evidence="2">
    <location>
        <position position="99"/>
    </location>
</feature>
<dbReference type="AlphaFoldDB" id="A0A2K3K9Y0"/>
<dbReference type="EMBL" id="ASHM01152446">
    <property type="protein sequence ID" value="PNX63095.1"/>
    <property type="molecule type" value="Genomic_DNA"/>
</dbReference>
<proteinExistence type="predicted"/>
<reference evidence="2 3" key="1">
    <citation type="journal article" date="2014" name="Am. J. Bot.">
        <title>Genome assembly and annotation for red clover (Trifolium pratense; Fabaceae).</title>
        <authorList>
            <person name="Istvanek J."/>
            <person name="Jaros M."/>
            <person name="Krenek A."/>
            <person name="Repkova J."/>
        </authorList>
    </citation>
    <scope>NUCLEOTIDE SEQUENCE [LARGE SCALE GENOMIC DNA]</scope>
    <source>
        <strain evidence="3">cv. Tatra</strain>
        <tissue evidence="2">Young leaves</tissue>
    </source>
</reference>
<feature type="region of interest" description="Disordered" evidence="1">
    <location>
        <begin position="1"/>
        <end position="39"/>
    </location>
</feature>